<dbReference type="RefSeq" id="WP_005977382.1">
    <property type="nucleotide sequence ID" value="NZ_CABKNW010000002.1"/>
</dbReference>
<gene>
    <name evidence="1" type="ORF">NCTC12112_01426</name>
</gene>
<evidence type="ECO:0000313" key="1">
    <source>
        <dbReference type="EMBL" id="SQJ02512.1"/>
    </source>
</evidence>
<proteinExistence type="predicted"/>
<dbReference type="AlphaFoldDB" id="A0AAX1TW07"/>
<evidence type="ECO:0000313" key="2">
    <source>
        <dbReference type="Proteomes" id="UP000249008"/>
    </source>
</evidence>
<dbReference type="EMBL" id="LS483487">
    <property type="protein sequence ID" value="SQJ02512.1"/>
    <property type="molecule type" value="Genomic_DNA"/>
</dbReference>
<dbReference type="Proteomes" id="UP000249008">
    <property type="component" value="Chromosome 1"/>
</dbReference>
<evidence type="ECO:0008006" key="3">
    <source>
        <dbReference type="Google" id="ProtNLM"/>
    </source>
</evidence>
<organism evidence="1 2">
    <name type="scientific">Fusobacterium ulcerans</name>
    <dbReference type="NCBI Taxonomy" id="861"/>
    <lineage>
        <taxon>Bacteria</taxon>
        <taxon>Fusobacteriati</taxon>
        <taxon>Fusobacteriota</taxon>
        <taxon>Fusobacteriia</taxon>
        <taxon>Fusobacteriales</taxon>
        <taxon>Fusobacteriaceae</taxon>
        <taxon>Fusobacterium</taxon>
    </lineage>
</organism>
<name>A0AAX1TW07_9FUSO</name>
<accession>A0AAX1TW07</accession>
<protein>
    <recommendedName>
        <fullName evidence="3">DUF4352 domain-containing protein</fullName>
    </recommendedName>
</protein>
<dbReference type="KEGG" id="ful:C4N20_14275"/>
<dbReference type="GeneID" id="78455989"/>
<sequence>MKKIILILFIGLSISGYSTEKKESLVTDGVTEAVSGAVSTGKNILKGLKKGIDKGRVEGNSTDEAIIILDQKAFNEYIDCTILSVEKTAKYYEIKVGLKNKSKETVRLANLSEKKVLQLKDKEGYVSYSLHPILNITIPEESGVRANFRFLMEGIPSNLKLYGVNFEIDNTKIKEGTEKEIYKTLNDVVEELEQIEKSNKE</sequence>
<reference evidence="1 2" key="1">
    <citation type="submission" date="2018-06" db="EMBL/GenBank/DDBJ databases">
        <authorList>
            <consortium name="Pathogen Informatics"/>
            <person name="Doyle S."/>
        </authorList>
    </citation>
    <scope>NUCLEOTIDE SEQUENCE [LARGE SCALE GENOMIC DNA]</scope>
    <source>
        <strain evidence="1 2">NCTC12112</strain>
    </source>
</reference>